<reference evidence="2 3" key="1">
    <citation type="submission" date="2017-08" db="EMBL/GenBank/DDBJ databases">
        <title>Aliifodinibius alkalisoli sp. nov., isolated from saline alkaline soil.</title>
        <authorList>
            <person name="Liu D."/>
            <person name="Zhang G."/>
        </authorList>
    </citation>
    <scope>NUCLEOTIDE SEQUENCE [LARGE SCALE GENOMIC DNA]</scope>
    <source>
        <strain evidence="2 3">WN023</strain>
    </source>
</reference>
<keyword evidence="1" id="KW-0812">Transmembrane</keyword>
<dbReference type="OrthoDB" id="1524640at2"/>
<dbReference type="EMBL" id="NSKE01000006">
    <property type="protein sequence ID" value="PAU94016.1"/>
    <property type="molecule type" value="Genomic_DNA"/>
</dbReference>
<dbReference type="AlphaFoldDB" id="A0A2A2G8D4"/>
<comment type="caution">
    <text evidence="2">The sequence shown here is derived from an EMBL/GenBank/DDBJ whole genome shotgun (WGS) entry which is preliminary data.</text>
</comment>
<dbReference type="Proteomes" id="UP000218831">
    <property type="component" value="Unassembled WGS sequence"/>
</dbReference>
<evidence type="ECO:0008006" key="4">
    <source>
        <dbReference type="Google" id="ProtNLM"/>
    </source>
</evidence>
<accession>A0A2A2G8D4</accession>
<proteinExistence type="predicted"/>
<evidence type="ECO:0000313" key="3">
    <source>
        <dbReference type="Proteomes" id="UP000218831"/>
    </source>
</evidence>
<feature type="transmembrane region" description="Helical" evidence="1">
    <location>
        <begin position="151"/>
        <end position="169"/>
    </location>
</feature>
<keyword evidence="1" id="KW-1133">Transmembrane helix</keyword>
<name>A0A2A2G8D4_9BACT</name>
<evidence type="ECO:0000313" key="2">
    <source>
        <dbReference type="EMBL" id="PAU94016.1"/>
    </source>
</evidence>
<dbReference type="RefSeq" id="WP_095606692.1">
    <property type="nucleotide sequence ID" value="NZ_NSKE01000006.1"/>
</dbReference>
<keyword evidence="1" id="KW-0472">Membrane</keyword>
<evidence type="ECO:0000256" key="1">
    <source>
        <dbReference type="SAM" id="Phobius"/>
    </source>
</evidence>
<protein>
    <recommendedName>
        <fullName evidence="4">Soluble ligand binding domain-containing protein</fullName>
    </recommendedName>
</protein>
<sequence>MKRNLIYITLLTIIGVCSPLIVQAQLQLEEGMGDRYIRVAEIGQLADSVNVWGDVGSSGRYIIPEETTLPELISYSFGYTQLRGRDSNIDWSKTQIEIKVSRYNEDRKLVDVAFFRYRYHDPEPVEMFEFDLQNNDLVSVQVRRKPSFTDYVGVVAPVVSVIATSFLLFENLRGN</sequence>
<gene>
    <name evidence="2" type="ORF">CK503_10150</name>
</gene>
<keyword evidence="3" id="KW-1185">Reference proteome</keyword>
<organism evidence="2 3">
    <name type="scientific">Fodinibius salipaludis</name>
    <dbReference type="NCBI Taxonomy" id="2032627"/>
    <lineage>
        <taxon>Bacteria</taxon>
        <taxon>Pseudomonadati</taxon>
        <taxon>Balneolota</taxon>
        <taxon>Balneolia</taxon>
        <taxon>Balneolales</taxon>
        <taxon>Balneolaceae</taxon>
        <taxon>Fodinibius</taxon>
    </lineage>
</organism>